<name>A0A1Y5XCK2_KIBAR</name>
<dbReference type="Proteomes" id="UP000192674">
    <property type="component" value="Unassembled WGS sequence"/>
</dbReference>
<keyword evidence="3" id="KW-1185">Reference proteome</keyword>
<dbReference type="EMBL" id="FWXV01000002">
    <property type="protein sequence ID" value="SMC85614.1"/>
    <property type="molecule type" value="Genomic_DNA"/>
</dbReference>
<evidence type="ECO:0000313" key="2">
    <source>
        <dbReference type="EMBL" id="SMC85614.1"/>
    </source>
</evidence>
<reference evidence="2 3" key="1">
    <citation type="submission" date="2017-04" db="EMBL/GenBank/DDBJ databases">
        <authorList>
            <person name="Afonso C.L."/>
            <person name="Miller P.J."/>
            <person name="Scott M.A."/>
            <person name="Spackman E."/>
            <person name="Goraichik I."/>
            <person name="Dimitrov K.M."/>
            <person name="Suarez D.L."/>
            <person name="Swayne D.E."/>
        </authorList>
    </citation>
    <scope>NUCLEOTIDE SEQUENCE [LARGE SCALE GENOMIC DNA]</scope>
    <source>
        <strain evidence="2 3">DSM 43828</strain>
    </source>
</reference>
<dbReference type="OrthoDB" id="4310309at2"/>
<protein>
    <recommendedName>
        <fullName evidence="4">Extracellular repeat, HAF family</fullName>
    </recommendedName>
</protein>
<evidence type="ECO:0000313" key="3">
    <source>
        <dbReference type="Proteomes" id="UP000192674"/>
    </source>
</evidence>
<dbReference type="AlphaFoldDB" id="A0A1Y5XCK2"/>
<dbReference type="RefSeq" id="WP_084425926.1">
    <property type="nucleotide sequence ID" value="NZ_FWXV01000002.1"/>
</dbReference>
<gene>
    <name evidence="2" type="ORF">SAMN05661093_02241</name>
</gene>
<organism evidence="2 3">
    <name type="scientific">Kibdelosporangium aridum</name>
    <dbReference type="NCBI Taxonomy" id="2030"/>
    <lineage>
        <taxon>Bacteria</taxon>
        <taxon>Bacillati</taxon>
        <taxon>Actinomycetota</taxon>
        <taxon>Actinomycetes</taxon>
        <taxon>Pseudonocardiales</taxon>
        <taxon>Pseudonocardiaceae</taxon>
        <taxon>Kibdelosporangium</taxon>
    </lineage>
</organism>
<proteinExistence type="predicted"/>
<evidence type="ECO:0000256" key="1">
    <source>
        <dbReference type="SAM" id="SignalP"/>
    </source>
</evidence>
<feature type="chain" id="PRO_5012147624" description="Extracellular repeat, HAF family" evidence="1">
    <location>
        <begin position="26"/>
        <end position="339"/>
    </location>
</feature>
<keyword evidence="1" id="KW-0732">Signal</keyword>
<evidence type="ECO:0008006" key="4">
    <source>
        <dbReference type="Google" id="ProtNLM"/>
    </source>
</evidence>
<accession>A0A1Y5XCK2</accession>
<feature type="signal peptide" evidence="1">
    <location>
        <begin position="1"/>
        <end position="25"/>
    </location>
</feature>
<sequence length="339" mass="35235">MNGKRRLLIIGAVALAAIAVAPASAQTGRIVGLLVPLPGDPIAEVEDINASGVAVGASYKSGHTDRRPVRWAPNGDVTALGLPPGQTTGFATGITTSGTVVGGSGDRPVRWAPDGTITELPLPADEVTCWARAAHDTGGVVGTCSWTENTYLWAPDGQVIRLAPLPGDVRARVTDVNANGTAVGWSEVDNFLRYPVKWDRYGTVSRLGGLPGQAFGINDKGEVAGQVNISDGLPPHGNKQYAVRWTEYGTMTNLGAAPGSTTPLASGAGINEDGTVVGNVVTDDRRQLGARWSVNGTFSELHPINPPDPDESTMAEAISDNGVVVGRSAGKAVRWTGYR</sequence>